<protein>
    <submittedName>
        <fullName evidence="1">Uncharacterized protein</fullName>
    </submittedName>
</protein>
<keyword evidence="2" id="KW-1185">Reference proteome</keyword>
<dbReference type="PANTHER" id="PTHR42057:SF2">
    <property type="entry name" value="F-BOX DOMAIN PROTEIN (AFU_ORTHOLOGUE AFUA_4G00200)-RELATED"/>
    <property type="match status" value="1"/>
</dbReference>
<evidence type="ECO:0000313" key="2">
    <source>
        <dbReference type="Proteomes" id="UP000249757"/>
    </source>
</evidence>
<reference evidence="2" key="1">
    <citation type="journal article" date="2022" name="Microb. Genom.">
        <title>A global pangenome for the wheat fungal pathogen Pyrenophora tritici-repentis and prediction of effector protein structural homology.</title>
        <authorList>
            <person name="Moolhuijzen P.M."/>
            <person name="See P.T."/>
            <person name="Shi G."/>
            <person name="Powell H.R."/>
            <person name="Cockram J."/>
            <person name="Jorgensen L.N."/>
            <person name="Benslimane H."/>
            <person name="Strelkov S.E."/>
            <person name="Turner J."/>
            <person name="Liu Z."/>
            <person name="Moffat C.S."/>
        </authorList>
    </citation>
    <scope>NUCLEOTIDE SEQUENCE [LARGE SCALE GENOMIC DNA]</scope>
</reference>
<evidence type="ECO:0000313" key="1">
    <source>
        <dbReference type="EMBL" id="KAI1508113.1"/>
    </source>
</evidence>
<accession>A0A2W1H054</accession>
<dbReference type="AlphaFoldDB" id="A0A2W1H054"/>
<organism evidence="1 2">
    <name type="scientific">Pyrenophora tritici-repentis</name>
    <dbReference type="NCBI Taxonomy" id="45151"/>
    <lineage>
        <taxon>Eukaryota</taxon>
        <taxon>Fungi</taxon>
        <taxon>Dikarya</taxon>
        <taxon>Ascomycota</taxon>
        <taxon>Pezizomycotina</taxon>
        <taxon>Dothideomycetes</taxon>
        <taxon>Pleosporomycetidae</taxon>
        <taxon>Pleosporales</taxon>
        <taxon>Pleosporineae</taxon>
        <taxon>Pleosporaceae</taxon>
        <taxon>Pyrenophora</taxon>
    </lineage>
</organism>
<proteinExistence type="predicted"/>
<gene>
    <name evidence="1" type="ORF">Ptr86124_013035</name>
</gene>
<dbReference type="PANTHER" id="PTHR42057">
    <property type="entry name" value="F-BOX DOMAIN PROTEIN (AFU_ORTHOLOGUE AFUA_4G00200)"/>
    <property type="match status" value="1"/>
</dbReference>
<dbReference type="EMBL" id="NRDI02000029">
    <property type="protein sequence ID" value="KAI1508113.1"/>
    <property type="molecule type" value="Genomic_DNA"/>
</dbReference>
<dbReference type="Proteomes" id="UP000249757">
    <property type="component" value="Unassembled WGS sequence"/>
</dbReference>
<name>A0A2W1H054_9PLEO</name>
<comment type="caution">
    <text evidence="1">The sequence shown here is derived from an EMBL/GenBank/DDBJ whole genome shotgun (WGS) entry which is preliminary data.</text>
</comment>
<sequence length="241" mass="26883">MTHYKAGSGVDAAFKYFVEEYYKTSEDKAAADTFTNFWTTDGTLRIAGNSYQGYTKMLAVKQNLLPKDGNKAWWHLINGTSVRDETADNKTIVADIVIQTTYTPGNCSQAYPQLLGPASEIVENVVKQISDRRDLSNARLACKTLEKHAAQGLFKDVFVSQSEEQMDSWNSISQDDVIRRIPCHAIIHTHSDIDDHGYGSSREIYEVGEDFEGALTALSRFPNLDSVEIGFTPEDALAIRD</sequence>